<dbReference type="Proteomes" id="UP001589836">
    <property type="component" value="Unassembled WGS sequence"/>
</dbReference>
<proteinExistence type="predicted"/>
<dbReference type="InterPro" id="IPR005039">
    <property type="entry name" value="Ant_C"/>
</dbReference>
<evidence type="ECO:0000313" key="2">
    <source>
        <dbReference type="EMBL" id="MFC0525813.1"/>
    </source>
</evidence>
<protein>
    <submittedName>
        <fullName evidence="2">Phage antirepressor</fullName>
    </submittedName>
</protein>
<evidence type="ECO:0000313" key="3">
    <source>
        <dbReference type="Proteomes" id="UP001589836"/>
    </source>
</evidence>
<reference evidence="2 3" key="1">
    <citation type="submission" date="2024-09" db="EMBL/GenBank/DDBJ databases">
        <authorList>
            <person name="Sun Q."/>
            <person name="Mori K."/>
        </authorList>
    </citation>
    <scope>NUCLEOTIDE SEQUENCE [LARGE SCALE GENOMIC DNA]</scope>
    <source>
        <strain evidence="2 3">NCAIM B.02529</strain>
    </source>
</reference>
<name>A0ABV6LU55_9BACI</name>
<dbReference type="PANTHER" id="PTHR36180:SF2">
    <property type="entry name" value="BRO FAMILY PROTEIN"/>
    <property type="match status" value="1"/>
</dbReference>
<dbReference type="PROSITE" id="PS51750">
    <property type="entry name" value="BRO_N"/>
    <property type="match status" value="1"/>
</dbReference>
<feature type="domain" description="Bro-N" evidence="1">
    <location>
        <begin position="1"/>
        <end position="104"/>
    </location>
</feature>
<dbReference type="EMBL" id="JBHLTP010000022">
    <property type="protein sequence ID" value="MFC0525813.1"/>
    <property type="molecule type" value="Genomic_DNA"/>
</dbReference>
<dbReference type="SMART" id="SM01040">
    <property type="entry name" value="Bro-N"/>
    <property type="match status" value="1"/>
</dbReference>
<organism evidence="2 3">
    <name type="scientific">Pontibacillus salicampi</name>
    <dbReference type="NCBI Taxonomy" id="1449801"/>
    <lineage>
        <taxon>Bacteria</taxon>
        <taxon>Bacillati</taxon>
        <taxon>Bacillota</taxon>
        <taxon>Bacilli</taxon>
        <taxon>Bacillales</taxon>
        <taxon>Bacillaceae</taxon>
        <taxon>Pontibacillus</taxon>
    </lineage>
</organism>
<accession>A0ABV6LU55</accession>
<comment type="caution">
    <text evidence="2">The sequence shown here is derived from an EMBL/GenBank/DDBJ whole genome shotgun (WGS) entry which is preliminary data.</text>
</comment>
<dbReference type="Pfam" id="PF03374">
    <property type="entry name" value="ANT"/>
    <property type="match status" value="1"/>
</dbReference>
<dbReference type="Pfam" id="PF02498">
    <property type="entry name" value="Bro-N"/>
    <property type="match status" value="1"/>
</dbReference>
<gene>
    <name evidence="2" type="ORF">ACFFGV_19735</name>
</gene>
<dbReference type="RefSeq" id="WP_377351537.1">
    <property type="nucleotide sequence ID" value="NZ_JBHLTP010000022.1"/>
</dbReference>
<sequence length="263" mass="30243">MNQLTEMFEGQRLRIIQQNDEPLFLLKDVCEILEVGHVATVKKRLEDDVVSNHPIQDSLGRTQQATFVNEDGLYDVILDSRKPEAKKFRKWITSEVIPSIRKHGAYATEQTIENIMNDPEFGIQLLTNLKDERTKREQAEAQRDQIIEQQQLDKPYTDFGRVISNSSGSINIGSFAKMMYDQHGLKIGRNKMFQWLRDKGYLIQSGREKNNPKQRYIEQGLFDTSITLVSRTHGDVESVTTLVTGKGQVKLAEKLLAEYQEVI</sequence>
<dbReference type="PANTHER" id="PTHR36180">
    <property type="entry name" value="DNA-BINDING PROTEIN-RELATED-RELATED"/>
    <property type="match status" value="1"/>
</dbReference>
<keyword evidence="3" id="KW-1185">Reference proteome</keyword>
<evidence type="ECO:0000259" key="1">
    <source>
        <dbReference type="PROSITE" id="PS51750"/>
    </source>
</evidence>
<dbReference type="InterPro" id="IPR003497">
    <property type="entry name" value="BRO_N_domain"/>
</dbReference>